<gene>
    <name evidence="3" type="ORF">B0T19DRAFT_434082</name>
</gene>
<comment type="caution">
    <text evidence="3">The sequence shown here is derived from an EMBL/GenBank/DDBJ whole genome shotgun (WGS) entry which is preliminary data.</text>
</comment>
<proteinExistence type="predicted"/>
<evidence type="ECO:0000313" key="3">
    <source>
        <dbReference type="EMBL" id="KAK3320213.1"/>
    </source>
</evidence>
<dbReference type="Proteomes" id="UP001286456">
    <property type="component" value="Unassembled WGS sequence"/>
</dbReference>
<name>A0AAE0I7Z2_9PEZI</name>
<feature type="signal peptide" evidence="1">
    <location>
        <begin position="1"/>
        <end position="18"/>
    </location>
</feature>
<keyword evidence="4" id="KW-1185">Reference proteome</keyword>
<accession>A0AAE0I7Z2</accession>
<dbReference type="EMBL" id="JAUEPO010000006">
    <property type="protein sequence ID" value="KAK3320213.1"/>
    <property type="molecule type" value="Genomic_DNA"/>
</dbReference>
<reference evidence="3" key="1">
    <citation type="journal article" date="2023" name="Mol. Phylogenet. Evol.">
        <title>Genome-scale phylogeny and comparative genomics of the fungal order Sordariales.</title>
        <authorList>
            <person name="Hensen N."/>
            <person name="Bonometti L."/>
            <person name="Westerberg I."/>
            <person name="Brannstrom I.O."/>
            <person name="Guillou S."/>
            <person name="Cros-Aarteil S."/>
            <person name="Calhoun S."/>
            <person name="Haridas S."/>
            <person name="Kuo A."/>
            <person name="Mondo S."/>
            <person name="Pangilinan J."/>
            <person name="Riley R."/>
            <person name="LaButti K."/>
            <person name="Andreopoulos B."/>
            <person name="Lipzen A."/>
            <person name="Chen C."/>
            <person name="Yan M."/>
            <person name="Daum C."/>
            <person name="Ng V."/>
            <person name="Clum A."/>
            <person name="Steindorff A."/>
            <person name="Ohm R.A."/>
            <person name="Martin F."/>
            <person name="Silar P."/>
            <person name="Natvig D.O."/>
            <person name="Lalanne C."/>
            <person name="Gautier V."/>
            <person name="Ament-Velasquez S.L."/>
            <person name="Kruys A."/>
            <person name="Hutchinson M.I."/>
            <person name="Powell A.J."/>
            <person name="Barry K."/>
            <person name="Miller A.N."/>
            <person name="Grigoriev I.V."/>
            <person name="Debuchy R."/>
            <person name="Gladieux P."/>
            <person name="Hiltunen Thoren M."/>
            <person name="Johannesson H."/>
        </authorList>
    </citation>
    <scope>NUCLEOTIDE SEQUENCE</scope>
    <source>
        <strain evidence="3">SMH4131-1</strain>
    </source>
</reference>
<evidence type="ECO:0000313" key="4">
    <source>
        <dbReference type="Proteomes" id="UP001286456"/>
    </source>
</evidence>
<feature type="domain" description="DUF7907" evidence="2">
    <location>
        <begin position="33"/>
        <end position="197"/>
    </location>
</feature>
<evidence type="ECO:0000256" key="1">
    <source>
        <dbReference type="SAM" id="SignalP"/>
    </source>
</evidence>
<keyword evidence="1" id="KW-0732">Signal</keyword>
<dbReference type="Pfam" id="PF25484">
    <property type="entry name" value="DUF7907"/>
    <property type="match status" value="1"/>
</dbReference>
<reference evidence="3" key="2">
    <citation type="submission" date="2023-06" db="EMBL/GenBank/DDBJ databases">
        <authorList>
            <consortium name="Lawrence Berkeley National Laboratory"/>
            <person name="Haridas S."/>
            <person name="Hensen N."/>
            <person name="Bonometti L."/>
            <person name="Westerberg I."/>
            <person name="Brannstrom I.O."/>
            <person name="Guillou S."/>
            <person name="Cros-Aarteil S."/>
            <person name="Calhoun S."/>
            <person name="Kuo A."/>
            <person name="Mondo S."/>
            <person name="Pangilinan J."/>
            <person name="Riley R."/>
            <person name="Labutti K."/>
            <person name="Andreopoulos B."/>
            <person name="Lipzen A."/>
            <person name="Chen C."/>
            <person name="Yanf M."/>
            <person name="Daum C."/>
            <person name="Ng V."/>
            <person name="Clum A."/>
            <person name="Steindorff A."/>
            <person name="Ohm R."/>
            <person name="Martin F."/>
            <person name="Silar P."/>
            <person name="Natvig D."/>
            <person name="Lalanne C."/>
            <person name="Gautier V."/>
            <person name="Ament-Velasquez S.L."/>
            <person name="Kruys A."/>
            <person name="Hutchinson M.I."/>
            <person name="Powell A.J."/>
            <person name="Barry K."/>
            <person name="Miller A.N."/>
            <person name="Grigoriev I.V."/>
            <person name="Debuchy R."/>
            <person name="Gladieux P."/>
            <person name="Thoren M.H."/>
            <person name="Johannesson H."/>
        </authorList>
    </citation>
    <scope>NUCLEOTIDE SEQUENCE</scope>
    <source>
        <strain evidence="3">SMH4131-1</strain>
    </source>
</reference>
<dbReference type="AlphaFoldDB" id="A0AAE0I7Z2"/>
<protein>
    <recommendedName>
        <fullName evidence="2">DUF7907 domain-containing protein</fullName>
    </recommendedName>
</protein>
<feature type="chain" id="PRO_5042013903" description="DUF7907 domain-containing protein" evidence="1">
    <location>
        <begin position="19"/>
        <end position="234"/>
    </location>
</feature>
<dbReference type="InterPro" id="IPR057229">
    <property type="entry name" value="DUF7907"/>
</dbReference>
<organism evidence="3 4">
    <name type="scientific">Cercophora scortea</name>
    <dbReference type="NCBI Taxonomy" id="314031"/>
    <lineage>
        <taxon>Eukaryota</taxon>
        <taxon>Fungi</taxon>
        <taxon>Dikarya</taxon>
        <taxon>Ascomycota</taxon>
        <taxon>Pezizomycotina</taxon>
        <taxon>Sordariomycetes</taxon>
        <taxon>Sordariomycetidae</taxon>
        <taxon>Sordariales</taxon>
        <taxon>Lasiosphaeriaceae</taxon>
        <taxon>Cercophora</taxon>
    </lineage>
</organism>
<sequence length="234" mass="24114">MLTTMLTTALALAAASTASPLANAPKFPPTSKSNGFSLVAYVSDPALATKVFAPNPAPGKNWTVGGVHVGAGQSTAVLGSVSSTVFYQNGTATGSHKKTDGLIRDGPNTYPYSIVLGTPNDAGAIYIGLNVGEPTLGVSISSGPVAEVTYAPASRGTFLVCNETEPTYGRPQYPIRFAPKAKSVPAGCVPISLLAQCATLVGLDANGLEYEHDTPATVSCYKDVASIDWSQYRL</sequence>
<evidence type="ECO:0000259" key="2">
    <source>
        <dbReference type="Pfam" id="PF25484"/>
    </source>
</evidence>